<dbReference type="Gene3D" id="3.30.460.10">
    <property type="entry name" value="Beta Polymerase, domain 2"/>
    <property type="match status" value="1"/>
</dbReference>
<dbReference type="GO" id="GO:1990817">
    <property type="term" value="F:poly(A) RNA polymerase activity"/>
    <property type="evidence" value="ECO:0007669"/>
    <property type="project" value="UniProtKB-EC"/>
</dbReference>
<protein>
    <recommendedName>
        <fullName evidence="7">Poly(A) polymerase I</fullName>
        <shortName evidence="7">PAP I</shortName>
        <ecNumber evidence="7">2.7.7.19</ecNumber>
    </recommendedName>
</protein>
<evidence type="ECO:0000256" key="7">
    <source>
        <dbReference type="HAMAP-Rule" id="MF_00957"/>
    </source>
</evidence>
<feature type="region of interest" description="Disordered" evidence="9">
    <location>
        <begin position="417"/>
        <end position="452"/>
    </location>
</feature>
<keyword evidence="6 7" id="KW-0804">Transcription</keyword>
<feature type="domain" description="tRNA nucleotidyltransferase/poly(A) polymerase RNA and SrmB- binding" evidence="12">
    <location>
        <begin position="205"/>
        <end position="266"/>
    </location>
</feature>
<feature type="active site" evidence="7">
    <location>
        <position position="75"/>
    </location>
</feature>
<comment type="caution">
    <text evidence="13">The sequence shown here is derived from an EMBL/GenBank/DDBJ whole genome shotgun (WGS) entry which is preliminary data.</text>
</comment>
<evidence type="ECO:0000259" key="11">
    <source>
        <dbReference type="Pfam" id="PF12626"/>
    </source>
</evidence>
<evidence type="ECO:0000256" key="4">
    <source>
        <dbReference type="ARBA" id="ARBA00022840"/>
    </source>
</evidence>
<comment type="catalytic activity">
    <reaction evidence="7">
        <text>RNA(n) + ATP = RNA(n)-3'-adenine ribonucleotide + diphosphate</text>
        <dbReference type="Rhea" id="RHEA:11332"/>
        <dbReference type="Rhea" id="RHEA-COMP:14527"/>
        <dbReference type="Rhea" id="RHEA-COMP:17347"/>
        <dbReference type="ChEBI" id="CHEBI:30616"/>
        <dbReference type="ChEBI" id="CHEBI:33019"/>
        <dbReference type="ChEBI" id="CHEBI:140395"/>
        <dbReference type="ChEBI" id="CHEBI:173115"/>
        <dbReference type="EC" id="2.7.7.19"/>
    </reaction>
</comment>
<dbReference type="InterPro" id="IPR025866">
    <property type="entry name" value="PolyA_pol_arg_C_dom"/>
</dbReference>
<organism evidence="13 14">
    <name type="scientific">Crenobacter oryzisoli</name>
    <dbReference type="NCBI Taxonomy" id="3056844"/>
    <lineage>
        <taxon>Bacteria</taxon>
        <taxon>Pseudomonadati</taxon>
        <taxon>Pseudomonadota</taxon>
        <taxon>Betaproteobacteria</taxon>
        <taxon>Neisseriales</taxon>
        <taxon>Neisseriaceae</taxon>
        <taxon>Crenobacter</taxon>
    </lineage>
</organism>
<keyword evidence="1 7" id="KW-0507">mRNA processing</keyword>
<feature type="domain" description="Polymerase A arginine-rich C-terminal" evidence="11">
    <location>
        <begin position="319"/>
        <end position="439"/>
    </location>
</feature>
<keyword evidence="14" id="KW-1185">Reference proteome</keyword>
<dbReference type="PANTHER" id="PTHR43051:SF1">
    <property type="entry name" value="POLYNUCLEOTIDE ADENYLYLTRANSFERASE FAMILY PROTEIN"/>
    <property type="match status" value="1"/>
</dbReference>
<dbReference type="EMBL" id="JAUEDK010000005">
    <property type="protein sequence ID" value="MDN0074063.1"/>
    <property type="molecule type" value="Genomic_DNA"/>
</dbReference>
<sequence length="452" mass="50889">MIRKLIRRVLKLPALGRQSVKPKIIPFSQHGVRRDGLSYAARKVVTRLQEAGFSAYVVGGAVRDLMLGVQPKDFDIATNATPEQVHHLFRRSRIIGRRFRIVHVMVGPETIEVTTFRGGEVASKSDSGRIMADNTYGSQEEDAHRRDFTVNALFYDPAEETVVDYHHGAKDLHAKKLVMIGQPAKRYQEDPVRMLRAVRLAAKLGFEIDDATRKPIAAHAHLLKKEPPARLFDEMLKLLHSGHAYACLNKLRDEGLSSGIFPLLDAVMDDSGGQAFIKLALDSTDERIRADKPVSVGFLLATLLWQQVNQRWQGYQRDGEKPIPALMSAMADVESEQDNEFAIPRRFSATMREIWTLQPRFDSRVGQRPFRLVEQPRFRAAYDFLMLRAEVGEVPMSLAKWWGDFQDADDDERLEMIRTAKDEPSSGAAAQRKRRRRRKPAGGGQGGQGGGA</sequence>
<comment type="similarity">
    <text evidence="7 8">Belongs to the tRNA nucleotidyltransferase/poly(A) polymerase family.</text>
</comment>
<evidence type="ECO:0000259" key="12">
    <source>
        <dbReference type="Pfam" id="PF12627"/>
    </source>
</evidence>
<feature type="domain" description="Poly A polymerase head" evidence="10">
    <location>
        <begin position="55"/>
        <end position="177"/>
    </location>
</feature>
<evidence type="ECO:0000256" key="6">
    <source>
        <dbReference type="ARBA" id="ARBA00023163"/>
    </source>
</evidence>
<keyword evidence="2 7" id="KW-0808">Transferase</keyword>
<dbReference type="InterPro" id="IPR032828">
    <property type="entry name" value="PolyA_RNA-bd"/>
</dbReference>
<proteinExistence type="inferred from homology"/>
<keyword evidence="5 7" id="KW-0694">RNA-binding</keyword>
<evidence type="ECO:0000256" key="9">
    <source>
        <dbReference type="SAM" id="MobiDB-lite"/>
    </source>
</evidence>
<dbReference type="Pfam" id="PF12626">
    <property type="entry name" value="PolyA_pol_arg_C"/>
    <property type="match status" value="1"/>
</dbReference>
<keyword evidence="4 7" id="KW-0067">ATP-binding</keyword>
<dbReference type="NCBIfam" id="TIGR01942">
    <property type="entry name" value="pcnB"/>
    <property type="match status" value="1"/>
</dbReference>
<evidence type="ECO:0000256" key="3">
    <source>
        <dbReference type="ARBA" id="ARBA00022741"/>
    </source>
</evidence>
<dbReference type="HAMAP" id="MF_00957">
    <property type="entry name" value="PolyA_pol"/>
    <property type="match status" value="1"/>
</dbReference>
<feature type="active site" evidence="7">
    <location>
        <position position="147"/>
    </location>
</feature>
<accession>A0ABT7XK23</accession>
<dbReference type="Pfam" id="PF12627">
    <property type="entry name" value="PolyA_pol_RNAbd"/>
    <property type="match status" value="1"/>
</dbReference>
<evidence type="ECO:0000313" key="13">
    <source>
        <dbReference type="EMBL" id="MDN0074063.1"/>
    </source>
</evidence>
<evidence type="ECO:0000256" key="2">
    <source>
        <dbReference type="ARBA" id="ARBA00022679"/>
    </source>
</evidence>
<dbReference type="InterPro" id="IPR052191">
    <property type="entry name" value="tRNA_ntf/polyA_polymerase_I"/>
</dbReference>
<evidence type="ECO:0000256" key="1">
    <source>
        <dbReference type="ARBA" id="ARBA00022664"/>
    </source>
</evidence>
<keyword evidence="13" id="KW-0548">Nucleotidyltransferase</keyword>
<dbReference type="PANTHER" id="PTHR43051">
    <property type="entry name" value="POLYNUCLEOTIDE ADENYLYLTRANSFERASE FAMILY PROTEIN"/>
    <property type="match status" value="1"/>
</dbReference>
<evidence type="ECO:0000259" key="10">
    <source>
        <dbReference type="Pfam" id="PF01743"/>
    </source>
</evidence>
<evidence type="ECO:0000256" key="5">
    <source>
        <dbReference type="ARBA" id="ARBA00022884"/>
    </source>
</evidence>
<feature type="compositionally biased region" description="Gly residues" evidence="9">
    <location>
        <begin position="441"/>
        <end position="452"/>
    </location>
</feature>
<dbReference type="InterPro" id="IPR002646">
    <property type="entry name" value="PolA_pol_head_dom"/>
</dbReference>
<dbReference type="Gene3D" id="1.10.3090.10">
    <property type="entry name" value="cca-adding enzyme, domain 2"/>
    <property type="match status" value="1"/>
</dbReference>
<feature type="compositionally biased region" description="Basic residues" evidence="9">
    <location>
        <begin position="431"/>
        <end position="440"/>
    </location>
</feature>
<dbReference type="InterPro" id="IPR043519">
    <property type="entry name" value="NT_sf"/>
</dbReference>
<name>A0ABT7XK23_9NEIS</name>
<dbReference type="SUPFAM" id="SSF81301">
    <property type="entry name" value="Nucleotidyltransferase"/>
    <property type="match status" value="1"/>
</dbReference>
<comment type="function">
    <text evidence="7">Adds poly(A) tail to the 3' end of many RNAs, which usually targets these RNAs for decay. Plays a significant role in the global control of gene expression, through influencing the rate of transcript degradation, and in the general RNA quality control.</text>
</comment>
<keyword evidence="3 7" id="KW-0547">Nucleotide-binding</keyword>
<reference evidence="13" key="1">
    <citation type="submission" date="2023-06" db="EMBL/GenBank/DDBJ databases">
        <authorList>
            <person name="Zhang S."/>
        </authorList>
    </citation>
    <scope>NUCLEOTIDE SEQUENCE</scope>
    <source>
        <strain evidence="13">SG2303</strain>
    </source>
</reference>
<dbReference type="SUPFAM" id="SSF81891">
    <property type="entry name" value="Poly A polymerase C-terminal region-like"/>
    <property type="match status" value="1"/>
</dbReference>
<gene>
    <name evidence="7 13" type="primary">pcnB</name>
    <name evidence="13" type="ORF">QU481_04065</name>
</gene>
<dbReference type="EC" id="2.7.7.19" evidence="7"/>
<feature type="active site" evidence="7">
    <location>
        <position position="73"/>
    </location>
</feature>
<dbReference type="Proteomes" id="UP001168540">
    <property type="component" value="Unassembled WGS sequence"/>
</dbReference>
<evidence type="ECO:0000313" key="14">
    <source>
        <dbReference type="Proteomes" id="UP001168540"/>
    </source>
</evidence>
<dbReference type="Pfam" id="PF01743">
    <property type="entry name" value="PolyA_pol"/>
    <property type="match status" value="1"/>
</dbReference>
<dbReference type="RefSeq" id="WP_289828609.1">
    <property type="nucleotide sequence ID" value="NZ_JAUEDK010000005.1"/>
</dbReference>
<evidence type="ECO:0000256" key="8">
    <source>
        <dbReference type="RuleBase" id="RU003953"/>
    </source>
</evidence>
<dbReference type="CDD" id="cd05398">
    <property type="entry name" value="NT_ClassII-CCAase"/>
    <property type="match status" value="1"/>
</dbReference>
<dbReference type="InterPro" id="IPR010206">
    <property type="entry name" value="PolA_pol_I"/>
</dbReference>